<protein>
    <submittedName>
        <fullName evidence="2">Uncharacterized protein</fullName>
    </submittedName>
</protein>
<reference evidence="2 3" key="1">
    <citation type="submission" date="2021-03" db="EMBL/GenBank/DDBJ databases">
        <title>Genomic Encyclopedia of Type Strains, Phase IV (KMG-IV): sequencing the most valuable type-strain genomes for metagenomic binning, comparative biology and taxonomic classification.</title>
        <authorList>
            <person name="Goeker M."/>
        </authorList>
    </citation>
    <scope>NUCLEOTIDE SEQUENCE [LARGE SCALE GENOMIC DNA]</scope>
    <source>
        <strain evidence="2 3">DSM 25790</strain>
    </source>
</reference>
<sequence length="190" mass="21763">MLVAASEEKKAHADQPDLRRYRLACRGIDRTEEISTGVSSESTGQGKYQPECRGIDRTEEISTGVSSESTGQGKYQPECRVNQPDRGDINRSVAESTGQRRYQPECRVNQPDWGDINRSVAESTGLRKYQLEERVNQPEDHANRLEWRPNQQKVRTSSRKRQMSKHILCSERELAHGIFYDFLFSSSNQV</sequence>
<proteinExistence type="predicted"/>
<name>A0ABS4S7D3_9BACI</name>
<evidence type="ECO:0000313" key="3">
    <source>
        <dbReference type="Proteomes" id="UP001519294"/>
    </source>
</evidence>
<dbReference type="EMBL" id="JAGIKX010000008">
    <property type="protein sequence ID" value="MBP2257387.1"/>
    <property type="molecule type" value="Genomic_DNA"/>
</dbReference>
<gene>
    <name evidence="2" type="ORF">J2Z81_001335</name>
</gene>
<dbReference type="RefSeq" id="WP_226370949.1">
    <property type="nucleotide sequence ID" value="NZ_JAGIKX010000008.1"/>
</dbReference>
<feature type="compositionally biased region" description="Polar residues" evidence="1">
    <location>
        <begin position="61"/>
        <end position="73"/>
    </location>
</feature>
<keyword evidence="3" id="KW-1185">Reference proteome</keyword>
<feature type="compositionally biased region" description="Polar residues" evidence="1">
    <location>
        <begin position="34"/>
        <end position="46"/>
    </location>
</feature>
<evidence type="ECO:0000313" key="2">
    <source>
        <dbReference type="EMBL" id="MBP2257387.1"/>
    </source>
</evidence>
<evidence type="ECO:0000256" key="1">
    <source>
        <dbReference type="SAM" id="MobiDB-lite"/>
    </source>
</evidence>
<accession>A0ABS4S7D3</accession>
<comment type="caution">
    <text evidence="2">The sequence shown here is derived from an EMBL/GenBank/DDBJ whole genome shotgun (WGS) entry which is preliminary data.</text>
</comment>
<feature type="region of interest" description="Disordered" evidence="1">
    <location>
        <begin position="34"/>
        <end position="102"/>
    </location>
</feature>
<organism evidence="2 3">
    <name type="scientific">Virgibacillus alimentarius</name>
    <dbReference type="NCBI Taxonomy" id="698769"/>
    <lineage>
        <taxon>Bacteria</taxon>
        <taxon>Bacillati</taxon>
        <taxon>Bacillota</taxon>
        <taxon>Bacilli</taxon>
        <taxon>Bacillales</taxon>
        <taxon>Bacillaceae</taxon>
        <taxon>Virgibacillus</taxon>
    </lineage>
</organism>
<dbReference type="Proteomes" id="UP001519294">
    <property type="component" value="Unassembled WGS sequence"/>
</dbReference>